<proteinExistence type="predicted"/>
<comment type="caution">
    <text evidence="1">The sequence shown here is derived from an EMBL/GenBank/DDBJ whole genome shotgun (WGS) entry which is preliminary data.</text>
</comment>
<evidence type="ECO:0000313" key="2">
    <source>
        <dbReference type="Proteomes" id="UP000803844"/>
    </source>
</evidence>
<sequence length="96" mass="10415">MALNALLIFSIKIRKKEDEEKKLHPHHHYAAGFRWQGFLDTVGTGAPPVWVPAWGGTLPVPDAEGSTEKPLPLPGFPVGRVELPLPPLAPPLGWPG</sequence>
<reference evidence="1" key="1">
    <citation type="journal article" date="2020" name="Phytopathology">
        <title>Genome sequence of the chestnut blight fungus Cryphonectria parasitica EP155: A fundamental resource for an archetypical invasive plant pathogen.</title>
        <authorList>
            <person name="Crouch J.A."/>
            <person name="Dawe A."/>
            <person name="Aerts A."/>
            <person name="Barry K."/>
            <person name="Churchill A.C.L."/>
            <person name="Grimwood J."/>
            <person name="Hillman B."/>
            <person name="Milgroom M.G."/>
            <person name="Pangilinan J."/>
            <person name="Smith M."/>
            <person name="Salamov A."/>
            <person name="Schmutz J."/>
            <person name="Yadav J."/>
            <person name="Grigoriev I.V."/>
            <person name="Nuss D."/>
        </authorList>
    </citation>
    <scope>NUCLEOTIDE SEQUENCE</scope>
    <source>
        <strain evidence="1">EP155</strain>
    </source>
</reference>
<keyword evidence="2" id="KW-1185">Reference proteome</keyword>
<dbReference type="AlphaFoldDB" id="A0A9P4YAU5"/>
<accession>A0A9P4YAU5</accession>
<name>A0A9P4YAU5_CRYP1</name>
<evidence type="ECO:0000313" key="1">
    <source>
        <dbReference type="EMBL" id="KAF3769619.1"/>
    </source>
</evidence>
<dbReference type="EMBL" id="MU032344">
    <property type="protein sequence ID" value="KAF3769619.1"/>
    <property type="molecule type" value="Genomic_DNA"/>
</dbReference>
<dbReference type="RefSeq" id="XP_040780580.1">
    <property type="nucleotide sequence ID" value="XM_040919333.1"/>
</dbReference>
<gene>
    <name evidence="1" type="ORF">M406DRAFT_319998</name>
</gene>
<dbReference type="GeneID" id="63836462"/>
<protein>
    <submittedName>
        <fullName evidence="1">Uncharacterized protein</fullName>
    </submittedName>
</protein>
<dbReference type="Proteomes" id="UP000803844">
    <property type="component" value="Unassembled WGS sequence"/>
</dbReference>
<organism evidence="1 2">
    <name type="scientific">Cryphonectria parasitica (strain ATCC 38755 / EP155)</name>
    <dbReference type="NCBI Taxonomy" id="660469"/>
    <lineage>
        <taxon>Eukaryota</taxon>
        <taxon>Fungi</taxon>
        <taxon>Dikarya</taxon>
        <taxon>Ascomycota</taxon>
        <taxon>Pezizomycotina</taxon>
        <taxon>Sordariomycetes</taxon>
        <taxon>Sordariomycetidae</taxon>
        <taxon>Diaporthales</taxon>
        <taxon>Cryphonectriaceae</taxon>
        <taxon>Cryphonectria-Endothia species complex</taxon>
        <taxon>Cryphonectria</taxon>
    </lineage>
</organism>